<accession>A0A1G6R836</accession>
<sequence>MSAQPSSSAASTAATPGQRIAVLGAGPMGLAVAYQLARDGHRPVVFEADDRVGGMTAMFDFDGLPIERYYHFHCTSDHAFLQMLDELGLKDKMRWRETRMGYWFQKRLQPWGNPVALLRFQGLGLIAKFRYGLHAFLSTKRTDWKPLDGEEATAWIRRWVGKEAYEVLWRRLFDYKFYDHAGNLSAAWIWSRIRRIGRSRYSLMREQLGHLDGGSATLLDGMVADIRSHGGEIRLSTPVTRVRMDGTRVQGVETAQGFEAFDKVVSTIPLPYVPRTMPDLPPALLAQYGALQNIAVVCVIAKLRKPLTGNFWLNVNDPDMDIPGLVEYSNLRPLQESVVYVPFYMPGEHPKFAEPDAAFLDKVRRYLKTINPKLQDDDFLALRASRYRYAQPICPPNYLESLPPVQLPVRGLWVADTSYYYPEDRGISESIGFGRQMAAQAAAARV</sequence>
<dbReference type="PANTHER" id="PTHR42923">
    <property type="entry name" value="PROTOPORPHYRINOGEN OXIDASE"/>
    <property type="match status" value="1"/>
</dbReference>
<dbReference type="InterPro" id="IPR002937">
    <property type="entry name" value="Amino_oxidase"/>
</dbReference>
<dbReference type="GO" id="GO:0016491">
    <property type="term" value="F:oxidoreductase activity"/>
    <property type="evidence" value="ECO:0007669"/>
    <property type="project" value="InterPro"/>
</dbReference>
<dbReference type="OrthoDB" id="20837at2"/>
<dbReference type="EMBL" id="FMZC01000004">
    <property type="protein sequence ID" value="SDD00056.1"/>
    <property type="molecule type" value="Genomic_DNA"/>
</dbReference>
<reference evidence="2 3" key="1">
    <citation type="submission" date="2016-10" db="EMBL/GenBank/DDBJ databases">
        <authorList>
            <person name="de Groot N.N."/>
        </authorList>
    </citation>
    <scope>NUCLEOTIDE SEQUENCE [LARGE SCALE GENOMIC DNA]</scope>
    <source>
        <strain evidence="2 3">DSM 16619</strain>
    </source>
</reference>
<feature type="domain" description="Amine oxidase" evidence="1">
    <location>
        <begin position="29"/>
        <end position="411"/>
    </location>
</feature>
<dbReference type="InterPro" id="IPR050464">
    <property type="entry name" value="Zeta_carotene_desat/Oxidored"/>
</dbReference>
<dbReference type="NCBIfam" id="NF005560">
    <property type="entry name" value="PRK07233.1"/>
    <property type="match status" value="1"/>
</dbReference>
<dbReference type="RefSeq" id="WP_092742142.1">
    <property type="nucleotide sequence ID" value="NZ_FMZC01000004.1"/>
</dbReference>
<dbReference type="PRINTS" id="PR00419">
    <property type="entry name" value="ADXRDTASE"/>
</dbReference>
<organism evidence="2 3">
    <name type="scientific">Paracidovorax valerianellae</name>
    <dbReference type="NCBI Taxonomy" id="187868"/>
    <lineage>
        <taxon>Bacteria</taxon>
        <taxon>Pseudomonadati</taxon>
        <taxon>Pseudomonadota</taxon>
        <taxon>Betaproteobacteria</taxon>
        <taxon>Burkholderiales</taxon>
        <taxon>Comamonadaceae</taxon>
        <taxon>Paracidovorax</taxon>
    </lineage>
</organism>
<name>A0A1G6R836_9BURK</name>
<dbReference type="Pfam" id="PF01593">
    <property type="entry name" value="Amino_oxidase"/>
    <property type="match status" value="1"/>
</dbReference>
<protein>
    <submittedName>
        <fullName evidence="2">Protoporphyrinogen oxidase</fullName>
    </submittedName>
</protein>
<dbReference type="Proteomes" id="UP000198781">
    <property type="component" value="Unassembled WGS sequence"/>
</dbReference>
<evidence type="ECO:0000259" key="1">
    <source>
        <dbReference type="Pfam" id="PF01593"/>
    </source>
</evidence>
<evidence type="ECO:0000313" key="3">
    <source>
        <dbReference type="Proteomes" id="UP000198781"/>
    </source>
</evidence>
<dbReference type="InterPro" id="IPR036188">
    <property type="entry name" value="FAD/NAD-bd_sf"/>
</dbReference>
<proteinExistence type="predicted"/>
<keyword evidence="3" id="KW-1185">Reference proteome</keyword>
<dbReference type="SUPFAM" id="SSF51905">
    <property type="entry name" value="FAD/NAD(P)-binding domain"/>
    <property type="match status" value="1"/>
</dbReference>
<gene>
    <name evidence="2" type="ORF">SAMN05192589_10453</name>
</gene>
<dbReference type="AlphaFoldDB" id="A0A1G6R836"/>
<dbReference type="Gene3D" id="3.50.50.60">
    <property type="entry name" value="FAD/NAD(P)-binding domain"/>
    <property type="match status" value="1"/>
</dbReference>
<dbReference type="PANTHER" id="PTHR42923:SF46">
    <property type="entry name" value="AMINE OXIDASE"/>
    <property type="match status" value="1"/>
</dbReference>
<dbReference type="STRING" id="187868.SAMN05192589_10453"/>
<evidence type="ECO:0000313" key="2">
    <source>
        <dbReference type="EMBL" id="SDD00056.1"/>
    </source>
</evidence>